<dbReference type="PANTHER" id="PTHR11934">
    <property type="entry name" value="RIBOSE-5-PHOSPHATE ISOMERASE"/>
    <property type="match status" value="1"/>
</dbReference>
<organism evidence="4 5">
    <name type="scientific">Sphingomonas rubra</name>
    <dbReference type="NCBI Taxonomy" id="634430"/>
    <lineage>
        <taxon>Bacteria</taxon>
        <taxon>Pseudomonadati</taxon>
        <taxon>Pseudomonadota</taxon>
        <taxon>Alphaproteobacteria</taxon>
        <taxon>Sphingomonadales</taxon>
        <taxon>Sphingomonadaceae</taxon>
        <taxon>Sphingomonas</taxon>
    </lineage>
</organism>
<dbReference type="NCBIfam" id="NF001924">
    <property type="entry name" value="PRK00702.1"/>
    <property type="match status" value="1"/>
</dbReference>
<dbReference type="SUPFAM" id="SSF75445">
    <property type="entry name" value="D-ribose-5-phosphate isomerase (RpiA), lid domain"/>
    <property type="match status" value="1"/>
</dbReference>
<dbReference type="Gene3D" id="3.30.70.260">
    <property type="match status" value="1"/>
</dbReference>
<dbReference type="InterPro" id="IPR004788">
    <property type="entry name" value="Ribose5P_isomerase_type_A"/>
</dbReference>
<protein>
    <recommendedName>
        <fullName evidence="3">Ribose 5-phosphate isomerase A</fullName>
        <ecNumber evidence="3">5.3.1.6</ecNumber>
    </recommendedName>
</protein>
<name>A0A1I5SQW7_9SPHN</name>
<dbReference type="STRING" id="634430.SAMN04488241_10666"/>
<dbReference type="Proteomes" id="UP000199586">
    <property type="component" value="Unassembled WGS sequence"/>
</dbReference>
<dbReference type="GO" id="GO:0005829">
    <property type="term" value="C:cytosol"/>
    <property type="evidence" value="ECO:0007669"/>
    <property type="project" value="TreeGrafter"/>
</dbReference>
<sequence length="227" mass="23536">MDVVADCTDADKRLAAEAAAREVRAGMLVGLGTGSTAAHAIRAIGAAGLAIEAVATSEASAALARSVGIRVRDFAGVARVDLTIDGADEIDDRFRAIKGAGGAMLREKVVAAASDRMVVIADASKRVATIGAAKLPVEVLPFALCYVADALAAMFGVVEARAGYLTDNGNPVLDCRGARVDNWRDLARRLDAVPGVIGHGLFLLEVDAAYIADHGTVTRLERERRAG</sequence>
<dbReference type="SUPFAM" id="SSF100950">
    <property type="entry name" value="NagB/RpiA/CoA transferase-like"/>
    <property type="match status" value="1"/>
</dbReference>
<dbReference type="Gene3D" id="3.40.50.1360">
    <property type="match status" value="1"/>
</dbReference>
<dbReference type="RefSeq" id="WP_093333271.1">
    <property type="nucleotide sequence ID" value="NZ_FOXP01000006.1"/>
</dbReference>
<dbReference type="EC" id="5.3.1.6" evidence="3"/>
<dbReference type="AlphaFoldDB" id="A0A1I5SQW7"/>
<keyword evidence="5" id="KW-1185">Reference proteome</keyword>
<dbReference type="PANTHER" id="PTHR11934:SF0">
    <property type="entry name" value="RIBOSE-5-PHOSPHATE ISOMERASE"/>
    <property type="match status" value="1"/>
</dbReference>
<dbReference type="GO" id="GO:0004751">
    <property type="term" value="F:ribose-5-phosphate isomerase activity"/>
    <property type="evidence" value="ECO:0007669"/>
    <property type="project" value="UniProtKB-UniRule"/>
</dbReference>
<dbReference type="Pfam" id="PF06026">
    <property type="entry name" value="Rib_5-P_isom_A"/>
    <property type="match status" value="1"/>
</dbReference>
<evidence type="ECO:0000313" key="4">
    <source>
        <dbReference type="EMBL" id="SFP73031.1"/>
    </source>
</evidence>
<dbReference type="InterPro" id="IPR037171">
    <property type="entry name" value="NagB/RpiA_transferase-like"/>
</dbReference>
<dbReference type="NCBIfam" id="TIGR00021">
    <property type="entry name" value="rpiA"/>
    <property type="match status" value="1"/>
</dbReference>
<evidence type="ECO:0000256" key="2">
    <source>
        <dbReference type="ARBA" id="ARBA00023235"/>
    </source>
</evidence>
<gene>
    <name evidence="4" type="ORF">SAMN04488241_10666</name>
</gene>
<evidence type="ECO:0000313" key="5">
    <source>
        <dbReference type="Proteomes" id="UP000199586"/>
    </source>
</evidence>
<dbReference type="OrthoDB" id="5870696at2"/>
<dbReference type="EMBL" id="FOXP01000006">
    <property type="protein sequence ID" value="SFP73031.1"/>
    <property type="molecule type" value="Genomic_DNA"/>
</dbReference>
<proteinExistence type="predicted"/>
<dbReference type="FunFam" id="3.40.50.1360:FF:000001">
    <property type="entry name" value="Ribose-5-phosphate isomerase A"/>
    <property type="match status" value="1"/>
</dbReference>
<dbReference type="GO" id="GO:0009052">
    <property type="term" value="P:pentose-phosphate shunt, non-oxidative branch"/>
    <property type="evidence" value="ECO:0007669"/>
    <property type="project" value="InterPro"/>
</dbReference>
<reference evidence="4 5" key="1">
    <citation type="submission" date="2016-10" db="EMBL/GenBank/DDBJ databases">
        <authorList>
            <person name="de Groot N.N."/>
        </authorList>
    </citation>
    <scope>NUCLEOTIDE SEQUENCE [LARGE SCALE GENOMIC DNA]</scope>
    <source>
        <strain evidence="4 5">CGMCC 1.9113</strain>
    </source>
</reference>
<accession>A0A1I5SQW7</accession>
<keyword evidence="2 4" id="KW-0413">Isomerase</keyword>
<evidence type="ECO:0000256" key="1">
    <source>
        <dbReference type="ARBA" id="ARBA00001713"/>
    </source>
</evidence>
<dbReference type="GO" id="GO:0006014">
    <property type="term" value="P:D-ribose metabolic process"/>
    <property type="evidence" value="ECO:0007669"/>
    <property type="project" value="TreeGrafter"/>
</dbReference>
<evidence type="ECO:0000256" key="3">
    <source>
        <dbReference type="NCBIfam" id="TIGR00021"/>
    </source>
</evidence>
<dbReference type="CDD" id="cd01398">
    <property type="entry name" value="RPI_A"/>
    <property type="match status" value="1"/>
</dbReference>
<comment type="catalytic activity">
    <reaction evidence="1">
        <text>aldehydo-D-ribose 5-phosphate = D-ribulose 5-phosphate</text>
        <dbReference type="Rhea" id="RHEA:14657"/>
        <dbReference type="ChEBI" id="CHEBI:58121"/>
        <dbReference type="ChEBI" id="CHEBI:58273"/>
        <dbReference type="EC" id="5.3.1.6"/>
    </reaction>
</comment>